<evidence type="ECO:0000313" key="2">
    <source>
        <dbReference type="Proteomes" id="UP000316778"/>
    </source>
</evidence>
<dbReference type="Proteomes" id="UP000316778">
    <property type="component" value="Unassembled WGS sequence"/>
</dbReference>
<evidence type="ECO:0008006" key="3">
    <source>
        <dbReference type="Google" id="ProtNLM"/>
    </source>
</evidence>
<dbReference type="SUPFAM" id="SSF55781">
    <property type="entry name" value="GAF domain-like"/>
    <property type="match status" value="1"/>
</dbReference>
<proteinExistence type="predicted"/>
<comment type="caution">
    <text evidence="1">The sequence shown here is derived from an EMBL/GenBank/DDBJ whole genome shotgun (WGS) entry which is preliminary data.</text>
</comment>
<dbReference type="AlphaFoldDB" id="A0A562ST86"/>
<evidence type="ECO:0000313" key="1">
    <source>
        <dbReference type="EMBL" id="TWI84487.1"/>
    </source>
</evidence>
<protein>
    <recommendedName>
        <fullName evidence="3">GAF domain-containing protein</fullName>
    </recommendedName>
</protein>
<keyword evidence="2" id="KW-1185">Reference proteome</keyword>
<dbReference type="OrthoDB" id="627374at2"/>
<dbReference type="RefSeq" id="WP_145718179.1">
    <property type="nucleotide sequence ID" value="NZ_BAAAFY010000002.1"/>
</dbReference>
<name>A0A562ST86_CHIJA</name>
<dbReference type="EMBL" id="VLLG01000005">
    <property type="protein sequence ID" value="TWI84487.1"/>
    <property type="molecule type" value="Genomic_DNA"/>
</dbReference>
<reference evidence="1 2" key="1">
    <citation type="journal article" date="2013" name="Stand. Genomic Sci.">
        <title>Genomic Encyclopedia of Type Strains, Phase I: The one thousand microbial genomes (KMG-I) project.</title>
        <authorList>
            <person name="Kyrpides N.C."/>
            <person name="Woyke T."/>
            <person name="Eisen J.A."/>
            <person name="Garrity G."/>
            <person name="Lilburn T.G."/>
            <person name="Beck B.J."/>
            <person name="Whitman W.B."/>
            <person name="Hugenholtz P."/>
            <person name="Klenk H.P."/>
        </authorList>
    </citation>
    <scope>NUCLEOTIDE SEQUENCE [LARGE SCALE GENOMIC DNA]</scope>
    <source>
        <strain evidence="1 2">DSM 13484</strain>
    </source>
</reference>
<sequence>MKNTIFDASGNKGQALPIDAALSFKPFMDHVRERAALETTVKGAFFSTILQRFEEAGVYEKDISLEEITQYESLLEHMYACLTPGLTDESELAWGLSFPFQPFIFYGTDILYALLDKRQEGQEVYVTEKTPADYHRERLQLVYTFILKRLYNFEVPVKAGLVHAGTNTATGLLEYYAVNINTDLVEVTAQQALPALDTSALYMHLSEGAGYEMLESMLPLHLFRFRGMAMLTVKDITAQKAVGNIQKVRLSRTPGEEAAGHKSVIHSLKTLVRSNKIEFDLFPFVRVNGDPVYSYSKGGTGVLSSVWGEDNMTLEEFRRQASGYAANPSFFFSPDIFAEKENEYTSFLARFRELGVRSLALMPVFHNHIPVGVLGVHTWGNDTFDEKTVALLEPAIAPIAQLLQVYIDEFNLEIESIVKEKFTSIQPAVQWKFNEAAWHYLQQKKKRLPAKVENIHFRDVYPLYGAIDIRNSTLERNRAVKADLDAQLRVLSEMLGSLQQFHRSSLLEETIFTCKKWQGVLQQEQLTPTEETNLNLFLTEGTIPYLAHLSAQEPATRDAIEGYRSLLNSSNGAIHEHRQALETSMQMINNAINSYFETEKYTLQQSYPCYFEKFRTDGIEYDIYIGQSIAPTRPFDHFHLKNLRLWQLSSMAAIARLTRSLLPDIPVELHTTQLIFAHNHTIDISFRTDEKRFDVEGTYNIRYQMIKKRIDKVHVRDTTERLTQPGTIALIYFNARDVEDYLPYMQYLQESGVLQPGLEELELEDLQGLSGLKALRIGVV</sequence>
<accession>A0A562ST86</accession>
<organism evidence="1 2">
    <name type="scientific">Chitinophaga japonensis</name>
    <name type="common">Flexibacter japonensis</name>
    <dbReference type="NCBI Taxonomy" id="104662"/>
    <lineage>
        <taxon>Bacteria</taxon>
        <taxon>Pseudomonadati</taxon>
        <taxon>Bacteroidota</taxon>
        <taxon>Chitinophagia</taxon>
        <taxon>Chitinophagales</taxon>
        <taxon>Chitinophagaceae</taxon>
        <taxon>Chitinophaga</taxon>
    </lineage>
</organism>
<gene>
    <name evidence="1" type="ORF">LX66_4857</name>
</gene>